<dbReference type="Proteomes" id="UP001055879">
    <property type="component" value="Linkage Group LG09"/>
</dbReference>
<accession>A0ACB8ZVT8</accession>
<reference evidence="2" key="1">
    <citation type="journal article" date="2022" name="Mol. Ecol. Resour.">
        <title>The genomes of chicory, endive, great burdock and yacon provide insights into Asteraceae palaeo-polyploidization history and plant inulin production.</title>
        <authorList>
            <person name="Fan W."/>
            <person name="Wang S."/>
            <person name="Wang H."/>
            <person name="Wang A."/>
            <person name="Jiang F."/>
            <person name="Liu H."/>
            <person name="Zhao H."/>
            <person name="Xu D."/>
            <person name="Zhang Y."/>
        </authorList>
    </citation>
    <scope>NUCLEOTIDE SEQUENCE [LARGE SCALE GENOMIC DNA]</scope>
    <source>
        <strain evidence="2">cv. Niubang</strain>
    </source>
</reference>
<comment type="caution">
    <text evidence="1">The sequence shown here is derived from an EMBL/GenBank/DDBJ whole genome shotgun (WGS) entry which is preliminary data.</text>
</comment>
<evidence type="ECO:0000313" key="1">
    <source>
        <dbReference type="EMBL" id="KAI3701490.1"/>
    </source>
</evidence>
<reference evidence="1 2" key="2">
    <citation type="journal article" date="2022" name="Mol. Ecol. Resour.">
        <title>The genomes of chicory, endive, great burdock and yacon provide insights into Asteraceae paleo-polyploidization history and plant inulin production.</title>
        <authorList>
            <person name="Fan W."/>
            <person name="Wang S."/>
            <person name="Wang H."/>
            <person name="Wang A."/>
            <person name="Jiang F."/>
            <person name="Liu H."/>
            <person name="Zhao H."/>
            <person name="Xu D."/>
            <person name="Zhang Y."/>
        </authorList>
    </citation>
    <scope>NUCLEOTIDE SEQUENCE [LARGE SCALE GENOMIC DNA]</scope>
    <source>
        <strain evidence="2">cv. Niubang</strain>
    </source>
</reference>
<keyword evidence="2" id="KW-1185">Reference proteome</keyword>
<protein>
    <submittedName>
        <fullName evidence="1">Uncharacterized protein</fullName>
    </submittedName>
</protein>
<organism evidence="1 2">
    <name type="scientific">Arctium lappa</name>
    <name type="common">Greater burdock</name>
    <name type="synonym">Lappa major</name>
    <dbReference type="NCBI Taxonomy" id="4217"/>
    <lineage>
        <taxon>Eukaryota</taxon>
        <taxon>Viridiplantae</taxon>
        <taxon>Streptophyta</taxon>
        <taxon>Embryophyta</taxon>
        <taxon>Tracheophyta</taxon>
        <taxon>Spermatophyta</taxon>
        <taxon>Magnoliopsida</taxon>
        <taxon>eudicotyledons</taxon>
        <taxon>Gunneridae</taxon>
        <taxon>Pentapetalae</taxon>
        <taxon>asterids</taxon>
        <taxon>campanulids</taxon>
        <taxon>Asterales</taxon>
        <taxon>Asteraceae</taxon>
        <taxon>Carduoideae</taxon>
        <taxon>Cardueae</taxon>
        <taxon>Arctiinae</taxon>
        <taxon>Arctium</taxon>
    </lineage>
</organism>
<name>A0ACB8ZVT8_ARCLA</name>
<evidence type="ECO:0000313" key="2">
    <source>
        <dbReference type="Proteomes" id="UP001055879"/>
    </source>
</evidence>
<gene>
    <name evidence="1" type="ORF">L6452_26605</name>
</gene>
<dbReference type="EMBL" id="CM042055">
    <property type="protein sequence ID" value="KAI3701490.1"/>
    <property type="molecule type" value="Genomic_DNA"/>
</dbReference>
<sequence length="300" mass="33895">MAPHSFFLCTFLTFSLSFHEIAALEYRVINVAAATPGGIRFNDEIGHSFTKNIMGTINNYIWSVVFQQNCPADQKQVDSVNTYIAELDGAAGIAWGNNNINISTGYIKDLVGDVKWHFTSLMLHEMTHVFQWNGEGTTPSGLIEGIADYTVLRANHTEWGFANPGDGDRWDQGYAVTARFLEYCDGITPFFVAKLNKLMRVTYNVTYFEDLTGKPLINYGRITRLNIHIDVSDIVDMLNEMVGFSPDKDGKVICFQKLHKTLDVEKYRYPGVPSFLEYVKNRQLWILGDGVMQLRLCDGS</sequence>
<proteinExistence type="predicted"/>